<organism evidence="2">
    <name type="scientific">Tanacetum cinerariifolium</name>
    <name type="common">Dalmatian daisy</name>
    <name type="synonym">Chrysanthemum cinerariifolium</name>
    <dbReference type="NCBI Taxonomy" id="118510"/>
    <lineage>
        <taxon>Eukaryota</taxon>
        <taxon>Viridiplantae</taxon>
        <taxon>Streptophyta</taxon>
        <taxon>Embryophyta</taxon>
        <taxon>Tracheophyta</taxon>
        <taxon>Spermatophyta</taxon>
        <taxon>Magnoliopsida</taxon>
        <taxon>eudicotyledons</taxon>
        <taxon>Gunneridae</taxon>
        <taxon>Pentapetalae</taxon>
        <taxon>asterids</taxon>
        <taxon>campanulids</taxon>
        <taxon>Asterales</taxon>
        <taxon>Asteraceae</taxon>
        <taxon>Asteroideae</taxon>
        <taxon>Anthemideae</taxon>
        <taxon>Anthemidinae</taxon>
        <taxon>Tanacetum</taxon>
    </lineage>
</organism>
<proteinExistence type="predicted"/>
<feature type="region of interest" description="Disordered" evidence="1">
    <location>
        <begin position="1"/>
        <end position="27"/>
    </location>
</feature>
<evidence type="ECO:0000256" key="1">
    <source>
        <dbReference type="SAM" id="MobiDB-lite"/>
    </source>
</evidence>
<feature type="region of interest" description="Disordered" evidence="1">
    <location>
        <begin position="227"/>
        <end position="258"/>
    </location>
</feature>
<gene>
    <name evidence="2" type="ORF">Tci_058454</name>
</gene>
<evidence type="ECO:0000313" key="2">
    <source>
        <dbReference type="EMBL" id="GEU86476.1"/>
    </source>
</evidence>
<reference evidence="2" key="1">
    <citation type="journal article" date="2019" name="Sci. Rep.">
        <title>Draft genome of Tanacetum cinerariifolium, the natural source of mosquito coil.</title>
        <authorList>
            <person name="Yamashiro T."/>
            <person name="Shiraishi A."/>
            <person name="Satake H."/>
            <person name="Nakayama K."/>
        </authorList>
    </citation>
    <scope>NUCLEOTIDE SEQUENCE</scope>
</reference>
<accession>A0A6L2NJR4</accession>
<dbReference type="AlphaFoldDB" id="A0A6L2NJR4"/>
<protein>
    <submittedName>
        <fullName evidence="2">Uncharacterized protein</fullName>
    </submittedName>
</protein>
<dbReference type="EMBL" id="BKCJ010009331">
    <property type="protein sequence ID" value="GEU86476.1"/>
    <property type="molecule type" value="Genomic_DNA"/>
</dbReference>
<sequence length="258" mass="29086">MVESSADTVMDDQEDASKQGEIVELDADEDVTLVDAEEDMNADFQGRLAESQATVYHLDLQHAKKVLSMQDTNEAGPAKVEELTEVITASKLMTKVVTAAATTITAAQVPKASAPRRKRGVVIQDPEETATASAIMHTEVKSKDKGNGILIEEPKPLKRQEQIEQDEAFARQLEAELNANINWNDVVDQMKRKEKQDNTVMRPLFEKHYNSIQTFLEKREEEVTILEEGSKRKGDSLEQEIAKKQREDEELDEIKRHL</sequence>
<name>A0A6L2NJR4_TANCI</name>
<comment type="caution">
    <text evidence="2">The sequence shown here is derived from an EMBL/GenBank/DDBJ whole genome shotgun (WGS) entry which is preliminary data.</text>
</comment>